<dbReference type="Proteomes" id="UP000583929">
    <property type="component" value="Unassembled WGS sequence"/>
</dbReference>
<evidence type="ECO:0000313" key="4">
    <source>
        <dbReference type="Proteomes" id="UP000525078"/>
    </source>
</evidence>
<name>A0A7J6EQ16_CANSA</name>
<evidence type="ECO:0000256" key="1">
    <source>
        <dbReference type="SAM" id="MobiDB-lite"/>
    </source>
</evidence>
<gene>
    <name evidence="2" type="ORF">F8388_008361</name>
    <name evidence="3" type="ORF">G4B88_016388</name>
</gene>
<dbReference type="EMBL" id="JAATIP010000213">
    <property type="protein sequence ID" value="KAF4359799.1"/>
    <property type="molecule type" value="Genomic_DNA"/>
</dbReference>
<proteinExistence type="predicted"/>
<evidence type="ECO:0000313" key="3">
    <source>
        <dbReference type="EMBL" id="KAF4383955.1"/>
    </source>
</evidence>
<feature type="compositionally biased region" description="Acidic residues" evidence="1">
    <location>
        <begin position="30"/>
        <end position="41"/>
    </location>
</feature>
<organism evidence="2 4">
    <name type="scientific">Cannabis sativa</name>
    <name type="common">Hemp</name>
    <name type="synonym">Marijuana</name>
    <dbReference type="NCBI Taxonomy" id="3483"/>
    <lineage>
        <taxon>Eukaryota</taxon>
        <taxon>Viridiplantae</taxon>
        <taxon>Streptophyta</taxon>
        <taxon>Embryophyta</taxon>
        <taxon>Tracheophyta</taxon>
        <taxon>Spermatophyta</taxon>
        <taxon>Magnoliopsida</taxon>
        <taxon>eudicotyledons</taxon>
        <taxon>Gunneridae</taxon>
        <taxon>Pentapetalae</taxon>
        <taxon>rosids</taxon>
        <taxon>fabids</taxon>
        <taxon>Rosales</taxon>
        <taxon>Cannabaceae</taxon>
        <taxon>Cannabis</taxon>
    </lineage>
</organism>
<evidence type="ECO:0000313" key="5">
    <source>
        <dbReference type="Proteomes" id="UP000583929"/>
    </source>
</evidence>
<dbReference type="PANTHER" id="PTHR34130:SF3">
    <property type="entry name" value="DUF1645 FAMILY PROTEIN"/>
    <property type="match status" value="1"/>
</dbReference>
<dbReference type="Proteomes" id="UP000525078">
    <property type="component" value="Unassembled WGS sequence"/>
</dbReference>
<feature type="region of interest" description="Disordered" evidence="1">
    <location>
        <begin position="21"/>
        <end position="66"/>
    </location>
</feature>
<evidence type="ECO:0000313" key="2">
    <source>
        <dbReference type="EMBL" id="KAF4359799.1"/>
    </source>
</evidence>
<keyword evidence="5" id="KW-1185">Reference proteome</keyword>
<accession>A0A7J6EQ16</accession>
<dbReference type="AlphaFoldDB" id="A0A7J6EQ16"/>
<feature type="compositionally biased region" description="Polar residues" evidence="1">
    <location>
        <begin position="48"/>
        <end position="65"/>
    </location>
</feature>
<comment type="caution">
    <text evidence="2">The sequence shown here is derived from an EMBL/GenBank/DDBJ whole genome shotgun (WGS) entry which is preliminary data.</text>
</comment>
<reference evidence="4 5" key="1">
    <citation type="journal article" date="2020" name="bioRxiv">
        <title>Sequence and annotation of 42 cannabis genomes reveals extensive copy number variation in cannabinoid synthesis and pathogen resistance genes.</title>
        <authorList>
            <person name="Mckernan K.J."/>
            <person name="Helbert Y."/>
            <person name="Kane L.T."/>
            <person name="Ebling H."/>
            <person name="Zhang L."/>
            <person name="Liu B."/>
            <person name="Eaton Z."/>
            <person name="Mclaughlin S."/>
            <person name="Kingan S."/>
            <person name="Baybayan P."/>
            <person name="Concepcion G."/>
            <person name="Jordan M."/>
            <person name="Riva A."/>
            <person name="Barbazuk W."/>
            <person name="Harkins T."/>
        </authorList>
    </citation>
    <scope>NUCLEOTIDE SEQUENCE [LARGE SCALE GENOMIC DNA]</scope>
    <source>
        <strain evidence="4 5">cv. Jamaican Lion 4</strain>
        <strain evidence="3">Father</strain>
        <strain evidence="2">Mother</strain>
        <tissue evidence="2">Leaf</tissue>
    </source>
</reference>
<dbReference type="EMBL" id="JAATIQ010000095">
    <property type="protein sequence ID" value="KAF4383955.1"/>
    <property type="molecule type" value="Genomic_DNA"/>
</dbReference>
<feature type="region of interest" description="Disordered" evidence="1">
    <location>
        <begin position="134"/>
        <end position="207"/>
    </location>
</feature>
<feature type="compositionally biased region" description="Polar residues" evidence="1">
    <location>
        <begin position="141"/>
        <end position="166"/>
    </location>
</feature>
<sequence>MILMEENNIFKFKNIDLDDHRLQPQNLHEEESEPEEPDDEALSLSELPLTNNSNQESSFKTLTRRSSSEPPEFFEFFSDVNSGENMSSAEDIIFCGRLIPFKEQCSESHNNDNMMSLKNGINFPEDFLKKQTGFRRRSESLSDLQSNSVSRSNSTKAMAMRNSRSLDYQKLRRSPNYSMVSPAPIDIDRNSSVKSSGKSESPPKKPFRPRWSSFLMFGMARFPAEMELSDIKSRQIRRNPSTLFPTIDSVSGNLPVSRNSGSGKTSWKLLKALSCKDHASVAVTTSLCVSHV</sequence>
<protein>
    <submittedName>
        <fullName evidence="2">Uncharacterized protein</fullName>
    </submittedName>
</protein>
<dbReference type="PANTHER" id="PTHR34130">
    <property type="entry name" value="OS08G0243800 PROTEIN"/>
    <property type="match status" value="1"/>
</dbReference>